<dbReference type="STRING" id="400682.A0A1X7T9W6"/>
<feature type="compositionally biased region" description="Polar residues" evidence="1">
    <location>
        <begin position="1"/>
        <end position="18"/>
    </location>
</feature>
<dbReference type="InterPro" id="IPR015943">
    <property type="entry name" value="WD40/YVTN_repeat-like_dom_sf"/>
</dbReference>
<reference evidence="2" key="1">
    <citation type="submission" date="2017-05" db="UniProtKB">
        <authorList>
            <consortium name="EnsemblMetazoa"/>
        </authorList>
    </citation>
    <scope>IDENTIFICATION</scope>
</reference>
<dbReference type="InParanoid" id="A0A1X7T9W6"/>
<feature type="region of interest" description="Disordered" evidence="1">
    <location>
        <begin position="1"/>
        <end position="20"/>
    </location>
</feature>
<dbReference type="Gene3D" id="2.130.10.10">
    <property type="entry name" value="YVTN repeat-like/Quinoprotein amine dehydrogenase"/>
    <property type="match status" value="1"/>
</dbReference>
<name>A0A1X7T9W6_AMPQE</name>
<dbReference type="AlphaFoldDB" id="A0A1X7T9W6"/>
<dbReference type="OrthoDB" id="338622at2759"/>
<evidence type="ECO:0000256" key="1">
    <source>
        <dbReference type="SAM" id="MobiDB-lite"/>
    </source>
</evidence>
<dbReference type="EnsemblMetazoa" id="Aqu2.1.11090_001">
    <property type="protein sequence ID" value="Aqu2.1.11090_001"/>
    <property type="gene ID" value="Aqu2.1.11090"/>
</dbReference>
<dbReference type="InterPro" id="IPR036322">
    <property type="entry name" value="WD40_repeat_dom_sf"/>
</dbReference>
<accession>A0A1X7T9W6</accession>
<proteinExistence type="predicted"/>
<dbReference type="SUPFAM" id="SSF50978">
    <property type="entry name" value="WD40 repeat-like"/>
    <property type="match status" value="1"/>
</dbReference>
<organism evidence="2">
    <name type="scientific">Amphimedon queenslandica</name>
    <name type="common">Sponge</name>
    <dbReference type="NCBI Taxonomy" id="400682"/>
    <lineage>
        <taxon>Eukaryota</taxon>
        <taxon>Metazoa</taxon>
        <taxon>Porifera</taxon>
        <taxon>Demospongiae</taxon>
        <taxon>Heteroscleromorpha</taxon>
        <taxon>Haplosclerida</taxon>
        <taxon>Niphatidae</taxon>
        <taxon>Amphimedon</taxon>
    </lineage>
</organism>
<protein>
    <submittedName>
        <fullName evidence="2">Uncharacterized protein</fullName>
    </submittedName>
</protein>
<evidence type="ECO:0000313" key="2">
    <source>
        <dbReference type="EnsemblMetazoa" id="Aqu2.1.11090_001"/>
    </source>
</evidence>
<sequence>MVSNSSCEENFYTPTSLSSHDDETTVPIVFRGHHLPVHDTTCMTRTEEDKGGATGTKTGQICIWNLYRKRINGEFVLCPRLLLLGMESGERDRIVSLSKNGCIALWDGKDGTCLKTVNNYGNGMHYGIKLQVWSLSLYPSISAGPSSNITVSLFLTQFGWLICVLSNGGIIVLSGAQARGCTSTGIFVRTKKTIKDPWLSKQSV</sequence>